<proteinExistence type="predicted"/>
<dbReference type="EMBL" id="JBBCAQ010000010">
    <property type="protein sequence ID" value="KAK7602038.1"/>
    <property type="molecule type" value="Genomic_DNA"/>
</dbReference>
<evidence type="ECO:0000256" key="1">
    <source>
        <dbReference type="SAM" id="MobiDB-lite"/>
    </source>
</evidence>
<feature type="region of interest" description="Disordered" evidence="1">
    <location>
        <begin position="311"/>
        <end position="395"/>
    </location>
</feature>
<feature type="transmembrane region" description="Helical" evidence="2">
    <location>
        <begin position="279"/>
        <end position="302"/>
    </location>
</feature>
<keyword evidence="2" id="KW-0472">Membrane</keyword>
<feature type="compositionally biased region" description="Basic and acidic residues" evidence="1">
    <location>
        <begin position="340"/>
        <end position="362"/>
    </location>
</feature>
<gene>
    <name evidence="3" type="ORF">V9T40_009479</name>
</gene>
<dbReference type="Proteomes" id="UP001367676">
    <property type="component" value="Unassembled WGS sequence"/>
</dbReference>
<dbReference type="AlphaFoldDB" id="A0AAN9TQ27"/>
<keyword evidence="2" id="KW-1133">Transmembrane helix</keyword>
<evidence type="ECO:0000313" key="3">
    <source>
        <dbReference type="EMBL" id="KAK7602038.1"/>
    </source>
</evidence>
<accession>A0AAN9TQ27</accession>
<sequence>MYLIGYIEDITTNYKVEDFLWSGSGDGDNETDVNIADEDVWWQYTTTIIQTTTVMWTSTATVYRSKHLSSPPIITTPKNDIKNGNCSENTECSIKPTLTRKPTVTSVISPWPPPIQTEIPVTDQVPPDPRYWLLTILKLPNSTSTQFVPADLTRHLANLYELAFRRHQEQHLGVNERWRNKAKLRSRYISRKRRENQDYVLVHLHNVTSDQFLRIVYSVSVSGHPVLATTAARDMNYVSDAEVVAELGYPIFTKAEPFLKSNEPSSEQIVPGVSWKTKYSLLAASVTAIIALVFCLLIFVVVKNCKKKPSKSIMSEDEGHLQTSSSRPISKYKGIGSNGRENETANDKAAKFNRRNFREKSPEIQQVTRSSTEDSPEESHLRVHSSSRPIASPHSYLSMPSVKEFPITPLPESLASVLSHSRQNSNDKQEPATVTSKFSRHSSLGDDDPGVVGPVVWRTFKHQRQDEQDNSAIPIDDISSDENVDIDLRDVRKRFNRLLDEALSLNSGEELSDEQPVLSTRRTITEHYESGTSKSILCNRECISQQPNSSRLQIRPYTSLNQRKDQRAHKQESSIGRARNAWCSNVPSTPIRMHSRPLSAGPFHRPTINPEFILTDNQLPADDPAVPIISAIKKELDKIPKYESRHPQKRLTKSRTTHSEI</sequence>
<reference evidence="3 4" key="1">
    <citation type="submission" date="2024-03" db="EMBL/GenBank/DDBJ databases">
        <title>Adaptation during the transition from Ophiocordyceps entomopathogen to insect associate is accompanied by gene loss and intensified selection.</title>
        <authorList>
            <person name="Ward C.M."/>
            <person name="Onetto C.A."/>
            <person name="Borneman A.R."/>
        </authorList>
    </citation>
    <scope>NUCLEOTIDE SEQUENCE [LARGE SCALE GENOMIC DNA]</scope>
    <source>
        <strain evidence="3">AWRI1</strain>
        <tissue evidence="3">Single Adult Female</tissue>
    </source>
</reference>
<name>A0AAN9TQ27_9HEMI</name>
<feature type="region of interest" description="Disordered" evidence="1">
    <location>
        <begin position="416"/>
        <end position="451"/>
    </location>
</feature>
<protein>
    <submittedName>
        <fullName evidence="3">Uncharacterized protein</fullName>
    </submittedName>
</protein>
<feature type="compositionally biased region" description="Basic residues" evidence="1">
    <location>
        <begin position="647"/>
        <end position="661"/>
    </location>
</feature>
<keyword evidence="2" id="KW-0812">Transmembrane</keyword>
<comment type="caution">
    <text evidence="3">The sequence shown here is derived from an EMBL/GenBank/DDBJ whole genome shotgun (WGS) entry which is preliminary data.</text>
</comment>
<organism evidence="3 4">
    <name type="scientific">Parthenolecanium corni</name>
    <dbReference type="NCBI Taxonomy" id="536013"/>
    <lineage>
        <taxon>Eukaryota</taxon>
        <taxon>Metazoa</taxon>
        <taxon>Ecdysozoa</taxon>
        <taxon>Arthropoda</taxon>
        <taxon>Hexapoda</taxon>
        <taxon>Insecta</taxon>
        <taxon>Pterygota</taxon>
        <taxon>Neoptera</taxon>
        <taxon>Paraneoptera</taxon>
        <taxon>Hemiptera</taxon>
        <taxon>Sternorrhyncha</taxon>
        <taxon>Coccoidea</taxon>
        <taxon>Coccidae</taxon>
        <taxon>Parthenolecanium</taxon>
    </lineage>
</organism>
<evidence type="ECO:0000313" key="4">
    <source>
        <dbReference type="Proteomes" id="UP001367676"/>
    </source>
</evidence>
<evidence type="ECO:0000256" key="2">
    <source>
        <dbReference type="SAM" id="Phobius"/>
    </source>
</evidence>
<keyword evidence="4" id="KW-1185">Reference proteome</keyword>
<feature type="region of interest" description="Disordered" evidence="1">
    <location>
        <begin position="639"/>
        <end position="661"/>
    </location>
</feature>